<dbReference type="Gene3D" id="2.60.40.10">
    <property type="entry name" value="Immunoglobulins"/>
    <property type="match status" value="2"/>
</dbReference>
<feature type="region of interest" description="Disordered" evidence="2">
    <location>
        <begin position="955"/>
        <end position="1039"/>
    </location>
</feature>
<evidence type="ECO:0000259" key="3">
    <source>
        <dbReference type="PROSITE" id="PS50835"/>
    </source>
</evidence>
<dbReference type="Proteomes" id="UP000694941">
    <property type="component" value="Unplaced"/>
</dbReference>
<feature type="region of interest" description="Disordered" evidence="2">
    <location>
        <begin position="663"/>
        <end position="692"/>
    </location>
</feature>
<dbReference type="Pfam" id="PF02318">
    <property type="entry name" value="FYVE_2"/>
    <property type="match status" value="1"/>
</dbReference>
<dbReference type="InterPro" id="IPR013083">
    <property type="entry name" value="Znf_RING/FYVE/PHD"/>
</dbReference>
<dbReference type="RefSeq" id="XP_022245771.1">
    <property type="nucleotide sequence ID" value="XM_022390063.1"/>
</dbReference>
<feature type="compositionally biased region" description="Polar residues" evidence="2">
    <location>
        <begin position="1518"/>
        <end position="1531"/>
    </location>
</feature>
<reference evidence="6 7" key="1">
    <citation type="submission" date="2025-05" db="UniProtKB">
        <authorList>
            <consortium name="RefSeq"/>
        </authorList>
    </citation>
    <scope>IDENTIFICATION</scope>
    <source>
        <tissue evidence="6 7">Muscle</tissue>
    </source>
</reference>
<dbReference type="InterPro" id="IPR036179">
    <property type="entry name" value="Ig-like_dom_sf"/>
</dbReference>
<feature type="domain" description="Ig-like" evidence="3">
    <location>
        <begin position="734"/>
        <end position="822"/>
    </location>
</feature>
<dbReference type="CDD" id="cd15753">
    <property type="entry name" value="FYVE_SlaC2-c"/>
    <property type="match status" value="1"/>
</dbReference>
<evidence type="ECO:0000256" key="2">
    <source>
        <dbReference type="SAM" id="MobiDB-lite"/>
    </source>
</evidence>
<evidence type="ECO:0000256" key="1">
    <source>
        <dbReference type="SAM" id="Coils"/>
    </source>
</evidence>
<feature type="compositionally biased region" description="Basic residues" evidence="2">
    <location>
        <begin position="1532"/>
        <end position="1541"/>
    </location>
</feature>
<dbReference type="InterPro" id="IPR011011">
    <property type="entry name" value="Znf_FYVE_PHD"/>
</dbReference>
<evidence type="ECO:0000313" key="7">
    <source>
        <dbReference type="RefSeq" id="XP_022245771.1"/>
    </source>
</evidence>
<feature type="compositionally biased region" description="Acidic residues" evidence="2">
    <location>
        <begin position="423"/>
        <end position="432"/>
    </location>
</feature>
<feature type="region of interest" description="Disordered" evidence="2">
    <location>
        <begin position="403"/>
        <end position="433"/>
    </location>
</feature>
<proteinExistence type="predicted"/>
<dbReference type="InterPro" id="IPR013098">
    <property type="entry name" value="Ig_I-set"/>
</dbReference>
<feature type="compositionally biased region" description="Polar residues" evidence="2">
    <location>
        <begin position="955"/>
        <end position="968"/>
    </location>
</feature>
<feature type="compositionally biased region" description="Low complexity" evidence="2">
    <location>
        <begin position="154"/>
        <end position="167"/>
    </location>
</feature>
<feature type="region of interest" description="Disordered" evidence="2">
    <location>
        <begin position="1261"/>
        <end position="1318"/>
    </location>
</feature>
<feature type="compositionally biased region" description="Acidic residues" evidence="2">
    <location>
        <begin position="1570"/>
        <end position="1579"/>
    </location>
</feature>
<dbReference type="SMART" id="SM00408">
    <property type="entry name" value="IGc2"/>
    <property type="match status" value="2"/>
</dbReference>
<feature type="compositionally biased region" description="Polar residues" evidence="2">
    <location>
        <begin position="1332"/>
        <end position="1346"/>
    </location>
</feature>
<feature type="compositionally biased region" description="Polar residues" evidence="2">
    <location>
        <begin position="1261"/>
        <end position="1300"/>
    </location>
</feature>
<evidence type="ECO:0000313" key="6">
    <source>
        <dbReference type="RefSeq" id="XP_022245765.1"/>
    </source>
</evidence>
<gene>
    <name evidence="6 7" type="primary">LOC106462420</name>
</gene>
<feature type="compositionally biased region" description="Low complexity" evidence="2">
    <location>
        <begin position="1420"/>
        <end position="1431"/>
    </location>
</feature>
<dbReference type="PANTHER" id="PTHR14555:SF3">
    <property type="entry name" value="RABBD DOMAIN-CONTAINING PROTEIN"/>
    <property type="match status" value="1"/>
</dbReference>
<dbReference type="GeneID" id="106462420"/>
<feature type="region of interest" description="Disordered" evidence="2">
    <location>
        <begin position="149"/>
        <end position="168"/>
    </location>
</feature>
<feature type="region of interest" description="Disordered" evidence="2">
    <location>
        <begin position="1408"/>
        <end position="1431"/>
    </location>
</feature>
<protein>
    <submittedName>
        <fullName evidence="6 7">Uncharacterized protein LOC106462420 isoform X1</fullName>
    </submittedName>
</protein>
<keyword evidence="5" id="KW-1185">Reference proteome</keyword>
<feature type="region of interest" description="Disordered" evidence="2">
    <location>
        <begin position="1466"/>
        <end position="1579"/>
    </location>
</feature>
<dbReference type="PANTHER" id="PTHR14555">
    <property type="entry name" value="MYELIN-ASSOCIATED OLIGODENDROCYTIC BASIC PROTEIN MOBP -RELATED"/>
    <property type="match status" value="1"/>
</dbReference>
<sequence>MGRKFNFSHLSDRECERIINVIQRDFQLRRREQERLTKIEGELNEMSSKRSVLAKRKEFNEKCCILCCSSFNLLFNKKLPCRDCHFFVCRNCASWESQEKVWLCRVCEQQRVLYSQSCEWFYDHMKQRFKHFGSAKVLTTLYAAKKESADSENDSGYGPSPSVVSSDGLGKPSKSLFAVFSTKSAAEHTETASNAALVNKDEDLFDKGLEEVRQHIETVIEGFLGESLDSAPVDKPYSHPLYIHLLNDHHTQLVEAVTCLSQALYLALQKKPFENGITPTSAHANLKQVFQRITEEASELPKLEVHEDENIVGSRRSSSASISTNGGFSDLFTSYEELIATAIINKIVSKQQQQYKTETDSTDVPDSGQQTVEKKCCSPVAEMPSANINGTSVDIGTQSDINEAAITDTDSSKAVSTDKGLSESEENSEDDLEWARGLGKEQEPIEYVVEEQVEEITEAFTDSGEDEERTTEVYSLAESPITKTVVERDTNVPDLDVLYAWDLSDCRRVPFPELGVDIVAGGDYEDDEDYNDPGQKYSDITSWEDNWLFQKKKLPFGNLGFRRVTQYYDPLSMLIPNPSETVKTRVGSRDLDELSDLTERNSAGSPDLQSDSESEEESLSPKIEACPELLQLARNIVSEFGLIGKENSSERIVNENRVSPIKNQVSPSQFQVSPNKNQVSGNKDNLSDFQKQPLSLECPVPKPRRTVSPLPTKLQLSVPAYQSPSSRKPPTSNPRFVEEPDSVSIHEGKVARFLCSVYGSRPLDVAWFKDGDLLTNGDRYQICFMRGRHLLEIYDSETKDSGTYSCVVFNNEGQHWSDFTLKVKETSRAWNPPSFVEPLRVVEGAEGFLGRLRCTVSGYPEPRLVLYHNDQLLNVGGKVTVECEGYGEWLIEIQRLTPEDQGEYTVVAVNKQGRLSSRTMLNFSNLDETENKKEDINKPDFSCNRSENVTKQVVKNNSSSTCHVSQRTWPEKVAEKEKKDDNTENQDLSLNPKYHSVHPVHVPQRTWPERVAEKEKKDAMTKESKLCKENSSRKAHELTSENRNVENFENASEKGFFPGIDLHAPPRPGTIAEREHKKWMNAVPLANNPYTAENLSKRMNRKVSEAVIPTRPMTFQDFEKQMVVEEKPLNDGVTSSDCFSSSDDRCSQYKRDYYVNDLLKSTREKITQEKSTAVKKDKEPPVNYHMLDEPEETLNSLEETVCTSARKVFTLEDRIRKLEKEVQSATAAISDNELVQLEAKIAQTASQVAQSDRQVSQIEKNVVQTQNALQQSGPRRNSGNVRTPSSGTTSDHFQSPLSESQSEDGLHRGQSDDEEMSLPSVKDLASRFLAVSATTKPKPSPRNTGISKALMQEKPVVVVEKQEEKELSPTPRKNTSLATTKSNFKVLEEDVSVKKNILKVKEDKEKVKQSHSRVLQEEQSSSAASAPSPLLPLKDCLMVPDCGASIKRVHSLTARSMSKEFREKTFKHFPRSLNRPLSVSQNENHSKEDAQQDSRGSSPSMPPSPVPVIESSVDPTHGYTSDESTTSNNSLPRHRTRRRPARSILQRASFWERRLEQGLMSDNSVSEDFPQLEEEDVPH</sequence>
<evidence type="ECO:0000259" key="4">
    <source>
        <dbReference type="PROSITE" id="PS50916"/>
    </source>
</evidence>
<evidence type="ECO:0000313" key="5">
    <source>
        <dbReference type="Proteomes" id="UP000694941"/>
    </source>
</evidence>
<feature type="coiled-coil region" evidence="1">
    <location>
        <begin position="1208"/>
        <end position="1254"/>
    </location>
</feature>
<name>A0ABM1SQ65_LIMPO</name>
<accession>A0ABM1SQ65</accession>
<dbReference type="InterPro" id="IPR010911">
    <property type="entry name" value="Rab_BD"/>
</dbReference>
<dbReference type="RefSeq" id="XP_022245765.1">
    <property type="nucleotide sequence ID" value="XM_022390057.1"/>
</dbReference>
<dbReference type="InterPro" id="IPR041282">
    <property type="entry name" value="FYVE_2"/>
</dbReference>
<keyword evidence="1" id="KW-0175">Coiled coil</keyword>
<dbReference type="Gene3D" id="3.30.40.10">
    <property type="entry name" value="Zinc/RING finger domain, C3HC4 (zinc finger)"/>
    <property type="match status" value="1"/>
</dbReference>
<dbReference type="SMART" id="SM00409">
    <property type="entry name" value="IG"/>
    <property type="match status" value="2"/>
</dbReference>
<dbReference type="PROSITE" id="PS50916">
    <property type="entry name" value="RABBD"/>
    <property type="match status" value="1"/>
</dbReference>
<dbReference type="SUPFAM" id="SSF48726">
    <property type="entry name" value="Immunoglobulin"/>
    <property type="match status" value="2"/>
</dbReference>
<dbReference type="InterPro" id="IPR003599">
    <property type="entry name" value="Ig_sub"/>
</dbReference>
<feature type="compositionally biased region" description="Basic and acidic residues" evidence="2">
    <location>
        <begin position="969"/>
        <end position="982"/>
    </location>
</feature>
<dbReference type="Pfam" id="PF07679">
    <property type="entry name" value="I-set"/>
    <property type="match status" value="2"/>
</dbReference>
<dbReference type="InterPro" id="IPR003598">
    <property type="entry name" value="Ig_sub2"/>
</dbReference>
<dbReference type="InterPro" id="IPR013783">
    <property type="entry name" value="Ig-like_fold"/>
</dbReference>
<organism evidence="5 7">
    <name type="scientific">Limulus polyphemus</name>
    <name type="common">Atlantic horseshoe crab</name>
    <dbReference type="NCBI Taxonomy" id="6850"/>
    <lineage>
        <taxon>Eukaryota</taxon>
        <taxon>Metazoa</taxon>
        <taxon>Ecdysozoa</taxon>
        <taxon>Arthropoda</taxon>
        <taxon>Chelicerata</taxon>
        <taxon>Merostomata</taxon>
        <taxon>Xiphosura</taxon>
        <taxon>Limulidae</taxon>
        <taxon>Limulus</taxon>
    </lineage>
</organism>
<dbReference type="SUPFAM" id="SSF57903">
    <property type="entry name" value="FYVE/PHD zinc finger"/>
    <property type="match status" value="1"/>
</dbReference>
<feature type="compositionally biased region" description="Basic and acidic residues" evidence="2">
    <location>
        <begin position="1007"/>
        <end position="1039"/>
    </location>
</feature>
<dbReference type="InterPro" id="IPR051745">
    <property type="entry name" value="Intracell_Transport_Effector"/>
</dbReference>
<dbReference type="InterPro" id="IPR007110">
    <property type="entry name" value="Ig-like_dom"/>
</dbReference>
<feature type="domain" description="RabBD" evidence="4">
    <location>
        <begin position="4"/>
        <end position="124"/>
    </location>
</feature>
<feature type="domain" description="Ig-like" evidence="3">
    <location>
        <begin position="833"/>
        <end position="922"/>
    </location>
</feature>
<dbReference type="PROSITE" id="PS50835">
    <property type="entry name" value="IG_LIKE"/>
    <property type="match status" value="2"/>
</dbReference>
<feature type="region of interest" description="Disordered" evidence="2">
    <location>
        <begin position="582"/>
        <end position="621"/>
    </location>
</feature>
<feature type="region of interest" description="Disordered" evidence="2">
    <location>
        <begin position="1332"/>
        <end position="1351"/>
    </location>
</feature>